<gene>
    <name evidence="2" type="ORF">TR151185</name>
</gene>
<organism evidence="2">
    <name type="scientific">Schistocephalus solidus</name>
    <name type="common">Tapeworm</name>
    <dbReference type="NCBI Taxonomy" id="70667"/>
    <lineage>
        <taxon>Eukaryota</taxon>
        <taxon>Metazoa</taxon>
        <taxon>Spiralia</taxon>
        <taxon>Lophotrochozoa</taxon>
        <taxon>Platyhelminthes</taxon>
        <taxon>Cestoda</taxon>
        <taxon>Eucestoda</taxon>
        <taxon>Diphyllobothriidea</taxon>
        <taxon>Diphyllobothriidae</taxon>
        <taxon>Schistocephalus</taxon>
    </lineage>
</organism>
<evidence type="ECO:0000313" key="2">
    <source>
        <dbReference type="EMBL" id="JAP56285.1"/>
    </source>
</evidence>
<evidence type="ECO:0000256" key="1">
    <source>
        <dbReference type="SAM" id="MobiDB-lite"/>
    </source>
</evidence>
<accession>A0A0X3PWS5</accession>
<proteinExistence type="predicted"/>
<dbReference type="AlphaFoldDB" id="A0A0X3PWS5"/>
<dbReference type="EMBL" id="GEEE01006940">
    <property type="protein sequence ID" value="JAP56285.1"/>
    <property type="molecule type" value="Transcribed_RNA"/>
</dbReference>
<reference evidence="2" key="1">
    <citation type="submission" date="2016-01" db="EMBL/GenBank/DDBJ databases">
        <title>Reference transcriptome for the parasite Schistocephalus solidus: insights into the molecular evolution of parasitism.</title>
        <authorList>
            <person name="Hebert F.O."/>
            <person name="Grambauer S."/>
            <person name="Barber I."/>
            <person name="Landry C.R."/>
            <person name="Aubin-Horth N."/>
        </authorList>
    </citation>
    <scope>NUCLEOTIDE SEQUENCE</scope>
</reference>
<name>A0A0X3PWS5_SCHSO</name>
<feature type="region of interest" description="Disordered" evidence="1">
    <location>
        <begin position="59"/>
        <end position="82"/>
    </location>
</feature>
<sequence length="100" mass="11384">MLEGQSKGQDRSRFILGSFSSLYPNSCASNIMSCICNQVDFGLKFLILKFVRFMPRSISRSPKSLPASPTDAPIDDYTFQPRDRPWFTNTSVDIRTRTKP</sequence>
<protein>
    <submittedName>
        <fullName evidence="2">Uncharacterized protein</fullName>
    </submittedName>
</protein>